<sequence length="222" mass="23817">MVSTKNPNRLPIYNPKKAHHPTSTNTKSAPIQTTTTTGTGTTFDSSTLDQLLFKTSQFQSFISTLPVGSGSGPFLHPSRQVNLTSPNPIRTSNITTQTNLGVTSNNQQTLPLGEDDTNRLGVLGYDPLQPYFVNCQSQNHHSAQHQLPYNIISSDNASSVSQMTGSLSGTSSSKKTITVAPASSGLGLTKNQKKKKSRGNGNGSKELIVQVKLSKKMGKEEE</sequence>
<organism evidence="2 3">
    <name type="scientific">Kwoniella mangroviensis CBS 10435</name>
    <dbReference type="NCBI Taxonomy" id="1331196"/>
    <lineage>
        <taxon>Eukaryota</taxon>
        <taxon>Fungi</taxon>
        <taxon>Dikarya</taxon>
        <taxon>Basidiomycota</taxon>
        <taxon>Agaricomycotina</taxon>
        <taxon>Tremellomycetes</taxon>
        <taxon>Tremellales</taxon>
        <taxon>Cryptococcaceae</taxon>
        <taxon>Kwoniella</taxon>
    </lineage>
</organism>
<name>A0A1B9IF24_9TREE</name>
<protein>
    <submittedName>
        <fullName evidence="2">Uncharacterized protein</fullName>
    </submittedName>
</protein>
<reference evidence="2 3" key="1">
    <citation type="submission" date="2013-07" db="EMBL/GenBank/DDBJ databases">
        <title>The Genome Sequence of Kwoniella mangroviensis CBS10435.</title>
        <authorList>
            <consortium name="The Broad Institute Genome Sequencing Platform"/>
            <person name="Cuomo C."/>
            <person name="Litvintseva A."/>
            <person name="Chen Y."/>
            <person name="Heitman J."/>
            <person name="Sun S."/>
            <person name="Springer D."/>
            <person name="Dromer F."/>
            <person name="Young S.K."/>
            <person name="Zeng Q."/>
            <person name="Gargeya S."/>
            <person name="Fitzgerald M."/>
            <person name="Abouelleil A."/>
            <person name="Alvarado L."/>
            <person name="Berlin A.M."/>
            <person name="Chapman S.B."/>
            <person name="Dewar J."/>
            <person name="Goldberg J."/>
            <person name="Griggs A."/>
            <person name="Gujja S."/>
            <person name="Hansen M."/>
            <person name="Howarth C."/>
            <person name="Imamovic A."/>
            <person name="Larimer J."/>
            <person name="McCowan C."/>
            <person name="Murphy C."/>
            <person name="Pearson M."/>
            <person name="Priest M."/>
            <person name="Roberts A."/>
            <person name="Saif S."/>
            <person name="Shea T."/>
            <person name="Sykes S."/>
            <person name="Wortman J."/>
            <person name="Nusbaum C."/>
            <person name="Birren B."/>
        </authorList>
    </citation>
    <scope>NUCLEOTIDE SEQUENCE [LARGE SCALE GENOMIC DNA]</scope>
    <source>
        <strain evidence="2 3">CBS 10435</strain>
    </source>
</reference>
<proteinExistence type="predicted"/>
<feature type="compositionally biased region" description="Polar residues" evidence="1">
    <location>
        <begin position="21"/>
        <end position="32"/>
    </location>
</feature>
<evidence type="ECO:0000313" key="2">
    <source>
        <dbReference type="EMBL" id="OCF54166.1"/>
    </source>
</evidence>
<dbReference type="AlphaFoldDB" id="A0A1B9IF24"/>
<evidence type="ECO:0000256" key="1">
    <source>
        <dbReference type="SAM" id="MobiDB-lite"/>
    </source>
</evidence>
<feature type="region of interest" description="Disordered" evidence="1">
    <location>
        <begin position="159"/>
        <end position="222"/>
    </location>
</feature>
<reference evidence="3" key="2">
    <citation type="submission" date="2013-12" db="EMBL/GenBank/DDBJ databases">
        <title>Evolution of pathogenesis and genome organization in the Tremellales.</title>
        <authorList>
            <person name="Cuomo C."/>
            <person name="Litvintseva A."/>
            <person name="Heitman J."/>
            <person name="Chen Y."/>
            <person name="Sun S."/>
            <person name="Springer D."/>
            <person name="Dromer F."/>
            <person name="Young S."/>
            <person name="Zeng Q."/>
            <person name="Chapman S."/>
            <person name="Gujja S."/>
            <person name="Saif S."/>
            <person name="Birren B."/>
        </authorList>
    </citation>
    <scope>NUCLEOTIDE SEQUENCE [LARGE SCALE GENOMIC DNA]</scope>
    <source>
        <strain evidence="3">CBS 10435</strain>
    </source>
</reference>
<feature type="region of interest" description="Disordered" evidence="1">
    <location>
        <begin position="1"/>
        <end position="42"/>
    </location>
</feature>
<accession>A0A1B9IF24</accession>
<feature type="compositionally biased region" description="Low complexity" evidence="1">
    <location>
        <begin position="164"/>
        <end position="178"/>
    </location>
</feature>
<dbReference type="EMBL" id="KI669471">
    <property type="protein sequence ID" value="OCF54166.1"/>
    <property type="molecule type" value="Genomic_DNA"/>
</dbReference>
<evidence type="ECO:0000313" key="3">
    <source>
        <dbReference type="Proteomes" id="UP000092583"/>
    </source>
</evidence>
<keyword evidence="3" id="KW-1185">Reference proteome</keyword>
<gene>
    <name evidence="2" type="ORF">L486_08363</name>
</gene>
<feature type="compositionally biased region" description="Low complexity" evidence="1">
    <location>
        <begin position="33"/>
        <end position="42"/>
    </location>
</feature>
<dbReference type="Proteomes" id="UP000092583">
    <property type="component" value="Unassembled WGS sequence"/>
</dbReference>